<sequence length="119" mass="14193">MFYAQPEWGRGGIKASITWMVSLDGRHTLGLVPQHFKSEHLTRFFIIFKAKLAFLQNSIKNSRFFWAFKKKKSNFSRLENSLTCRYPARRVDFRIRKVGVLNSQTRHIIWTVIFIIEER</sequence>
<dbReference type="EMBL" id="HBUF01444265">
    <property type="protein sequence ID" value="CAG6743184.1"/>
    <property type="molecule type" value="Transcribed_RNA"/>
</dbReference>
<name>A0A8D8ZA07_9HEMI</name>
<evidence type="ECO:0000313" key="1">
    <source>
        <dbReference type="EMBL" id="CAG6743184.1"/>
    </source>
</evidence>
<reference evidence="1" key="1">
    <citation type="submission" date="2021-05" db="EMBL/GenBank/DDBJ databases">
        <authorList>
            <person name="Alioto T."/>
            <person name="Alioto T."/>
            <person name="Gomez Garrido J."/>
        </authorList>
    </citation>
    <scope>NUCLEOTIDE SEQUENCE</scope>
</reference>
<accession>A0A8D8ZA07</accession>
<proteinExistence type="predicted"/>
<dbReference type="AlphaFoldDB" id="A0A8D8ZA07"/>
<organism evidence="1">
    <name type="scientific">Cacopsylla melanoneura</name>
    <dbReference type="NCBI Taxonomy" id="428564"/>
    <lineage>
        <taxon>Eukaryota</taxon>
        <taxon>Metazoa</taxon>
        <taxon>Ecdysozoa</taxon>
        <taxon>Arthropoda</taxon>
        <taxon>Hexapoda</taxon>
        <taxon>Insecta</taxon>
        <taxon>Pterygota</taxon>
        <taxon>Neoptera</taxon>
        <taxon>Paraneoptera</taxon>
        <taxon>Hemiptera</taxon>
        <taxon>Sternorrhyncha</taxon>
        <taxon>Psylloidea</taxon>
        <taxon>Psyllidae</taxon>
        <taxon>Psyllinae</taxon>
        <taxon>Cacopsylla</taxon>
    </lineage>
</organism>
<protein>
    <submittedName>
        <fullName evidence="1">Uncharacterized protein</fullName>
    </submittedName>
</protein>